<evidence type="ECO:0000313" key="1">
    <source>
        <dbReference type="EMBL" id="VDO16756.1"/>
    </source>
</evidence>
<reference evidence="3" key="1">
    <citation type="submission" date="2017-02" db="UniProtKB">
        <authorList>
            <consortium name="WormBaseParasite"/>
        </authorList>
    </citation>
    <scope>IDENTIFICATION</scope>
</reference>
<dbReference type="AlphaFoldDB" id="A0A0R3QFK2"/>
<dbReference type="EMBL" id="UZAG01004385">
    <property type="protein sequence ID" value="VDO16756.1"/>
    <property type="molecule type" value="Genomic_DNA"/>
</dbReference>
<accession>A0A0R3QFK2</accession>
<evidence type="ECO:0000313" key="3">
    <source>
        <dbReference type="WBParaSite" id="BTMF_0000514801-mRNA-1"/>
    </source>
</evidence>
<gene>
    <name evidence="1" type="ORF">BTMF_LOCUS4434</name>
</gene>
<proteinExistence type="predicted"/>
<reference evidence="1 2" key="2">
    <citation type="submission" date="2018-11" db="EMBL/GenBank/DDBJ databases">
        <authorList>
            <consortium name="Pathogen Informatics"/>
        </authorList>
    </citation>
    <scope>NUCLEOTIDE SEQUENCE [LARGE SCALE GENOMIC DNA]</scope>
</reference>
<dbReference type="Proteomes" id="UP000280834">
    <property type="component" value="Unassembled WGS sequence"/>
</dbReference>
<evidence type="ECO:0000313" key="2">
    <source>
        <dbReference type="Proteomes" id="UP000280834"/>
    </source>
</evidence>
<protein>
    <submittedName>
        <fullName evidence="1 3">Uncharacterized protein</fullName>
    </submittedName>
</protein>
<name>A0A0R3QFK2_9BILA</name>
<dbReference type="WBParaSite" id="BTMF_0000514801-mRNA-1">
    <property type="protein sequence ID" value="BTMF_0000514801-mRNA-1"/>
    <property type="gene ID" value="BTMF_0000514801"/>
</dbReference>
<sequence length="36" mass="4235">MQALMFACKYSNFASFTNCYFHNNTNFLSMGLLEQF</sequence>
<keyword evidence="2" id="KW-1185">Reference proteome</keyword>
<organism evidence="3">
    <name type="scientific">Brugia timori</name>
    <dbReference type="NCBI Taxonomy" id="42155"/>
    <lineage>
        <taxon>Eukaryota</taxon>
        <taxon>Metazoa</taxon>
        <taxon>Ecdysozoa</taxon>
        <taxon>Nematoda</taxon>
        <taxon>Chromadorea</taxon>
        <taxon>Rhabditida</taxon>
        <taxon>Spirurina</taxon>
        <taxon>Spiruromorpha</taxon>
        <taxon>Filarioidea</taxon>
        <taxon>Onchocercidae</taxon>
        <taxon>Brugia</taxon>
    </lineage>
</organism>